<dbReference type="SUPFAM" id="SSF48371">
    <property type="entry name" value="ARM repeat"/>
    <property type="match status" value="1"/>
</dbReference>
<evidence type="ECO:0000313" key="2">
    <source>
        <dbReference type="Proteomes" id="UP000660265"/>
    </source>
</evidence>
<evidence type="ECO:0008006" key="3">
    <source>
        <dbReference type="Google" id="ProtNLM"/>
    </source>
</evidence>
<dbReference type="InterPro" id="IPR014825">
    <property type="entry name" value="DNA_alkylation"/>
</dbReference>
<accession>A0ABQ2ETL3</accession>
<name>A0ABQ2ETL3_9ACTN</name>
<gene>
    <name evidence="1" type="ORF">GCM10011583_67230</name>
</gene>
<protein>
    <recommendedName>
        <fullName evidence="3">DNA alkylation repair protein</fullName>
    </recommendedName>
</protein>
<evidence type="ECO:0000313" key="1">
    <source>
        <dbReference type="EMBL" id="GGK25766.1"/>
    </source>
</evidence>
<keyword evidence="2" id="KW-1185">Reference proteome</keyword>
<sequence>MSVAAHNLHVMTLVPPPSALADTVLERLTVGYAAAADPAQAERSAAYLKGVAPFLGIPTPERRALSRQVLDSLPRPEETDCVAIALRCWELPEREYQYFAVDYLRRHVGRLSSGFLPVVRHLVSTVPWWDTVDLLAAHLAGGLVAADRALVTEMDAWIEDENLWIARTALLHQLTYKRATDTERLFGYCLRQSGHPDFFIRKAIGWCLREYAKTDPGAVQGFVASARDRLSPLSVREALKNL</sequence>
<dbReference type="EMBL" id="BMMV01000032">
    <property type="protein sequence ID" value="GGK25766.1"/>
    <property type="molecule type" value="Genomic_DNA"/>
</dbReference>
<reference evidence="2" key="1">
    <citation type="journal article" date="2019" name="Int. J. Syst. Evol. Microbiol.">
        <title>The Global Catalogue of Microorganisms (GCM) 10K type strain sequencing project: providing services to taxonomists for standard genome sequencing and annotation.</title>
        <authorList>
            <consortium name="The Broad Institute Genomics Platform"/>
            <consortium name="The Broad Institute Genome Sequencing Center for Infectious Disease"/>
            <person name="Wu L."/>
            <person name="Ma J."/>
        </authorList>
    </citation>
    <scope>NUCLEOTIDE SEQUENCE [LARGE SCALE GENOMIC DNA]</scope>
    <source>
        <strain evidence="2">CGMCC 4.7275</strain>
    </source>
</reference>
<proteinExistence type="predicted"/>
<organism evidence="1 2">
    <name type="scientific">Streptomyces camponoticapitis</name>
    <dbReference type="NCBI Taxonomy" id="1616125"/>
    <lineage>
        <taxon>Bacteria</taxon>
        <taxon>Bacillati</taxon>
        <taxon>Actinomycetota</taxon>
        <taxon>Actinomycetes</taxon>
        <taxon>Kitasatosporales</taxon>
        <taxon>Streptomycetaceae</taxon>
        <taxon>Streptomyces</taxon>
    </lineage>
</organism>
<comment type="caution">
    <text evidence="1">The sequence shown here is derived from an EMBL/GenBank/DDBJ whole genome shotgun (WGS) entry which is preliminary data.</text>
</comment>
<dbReference type="PANTHER" id="PTHR34070:SF1">
    <property type="entry name" value="DNA ALKYLATION REPAIR PROTEIN"/>
    <property type="match status" value="1"/>
</dbReference>
<dbReference type="Proteomes" id="UP000660265">
    <property type="component" value="Unassembled WGS sequence"/>
</dbReference>
<dbReference type="InterPro" id="IPR016024">
    <property type="entry name" value="ARM-type_fold"/>
</dbReference>
<dbReference type="Pfam" id="PF08713">
    <property type="entry name" value="DNA_alkylation"/>
    <property type="match status" value="1"/>
</dbReference>
<dbReference type="PANTHER" id="PTHR34070">
    <property type="entry name" value="ARMADILLO-TYPE FOLD"/>
    <property type="match status" value="1"/>
</dbReference>
<dbReference type="Gene3D" id="1.25.10.90">
    <property type="match status" value="1"/>
</dbReference>
<dbReference type="CDD" id="cd07064">
    <property type="entry name" value="AlkD_like_1"/>
    <property type="match status" value="1"/>
</dbReference>